<dbReference type="RefSeq" id="WP_394316648.1">
    <property type="nucleotide sequence ID" value="NZ_JBHMQV010000001.1"/>
</dbReference>
<comment type="caution">
    <text evidence="1">The sequence shown here is derived from an EMBL/GenBank/DDBJ whole genome shotgun (WGS) entry which is preliminary data.</text>
</comment>
<protein>
    <recommendedName>
        <fullName evidence="3">Resolvase/invertase-type recombinase catalytic domain-containing protein</fullName>
    </recommendedName>
</protein>
<evidence type="ECO:0008006" key="3">
    <source>
        <dbReference type="Google" id="ProtNLM"/>
    </source>
</evidence>
<accession>A0ABV6TAM4</accession>
<proteinExistence type="predicted"/>
<keyword evidence="2" id="KW-1185">Reference proteome</keyword>
<sequence>MFAIPIGTGRGDRRVNVALYACVPDGTDPDATLDELRKYATARAWTVAAALYDVGPLDRAKEQRPGLLRVLRLIEDARIEGVVTPSPAHLAAALPLRSRAAAAFLCYTQHGEVITSRTAVPKAAALTPRKSP</sequence>
<organism evidence="1 2">
    <name type="scientific">Streptomyces noboritoensis</name>
    <dbReference type="NCBI Taxonomy" id="67337"/>
    <lineage>
        <taxon>Bacteria</taxon>
        <taxon>Bacillati</taxon>
        <taxon>Actinomycetota</taxon>
        <taxon>Actinomycetes</taxon>
        <taxon>Kitasatosporales</taxon>
        <taxon>Streptomycetaceae</taxon>
        <taxon>Streptomyces</taxon>
    </lineage>
</organism>
<evidence type="ECO:0000313" key="2">
    <source>
        <dbReference type="Proteomes" id="UP001589887"/>
    </source>
</evidence>
<dbReference type="Proteomes" id="UP001589887">
    <property type="component" value="Unassembled WGS sequence"/>
</dbReference>
<dbReference type="EMBL" id="JBHMQV010000001">
    <property type="protein sequence ID" value="MFC0842834.1"/>
    <property type="molecule type" value="Genomic_DNA"/>
</dbReference>
<gene>
    <name evidence="1" type="ORF">ACFH04_03640</name>
</gene>
<name>A0ABV6TAM4_9ACTN</name>
<reference evidence="1 2" key="1">
    <citation type="submission" date="2024-09" db="EMBL/GenBank/DDBJ databases">
        <authorList>
            <person name="Sun Q."/>
            <person name="Mori K."/>
        </authorList>
    </citation>
    <scope>NUCLEOTIDE SEQUENCE [LARGE SCALE GENOMIC DNA]</scope>
    <source>
        <strain evidence="1 2">JCM 4557</strain>
    </source>
</reference>
<evidence type="ECO:0000313" key="1">
    <source>
        <dbReference type="EMBL" id="MFC0842834.1"/>
    </source>
</evidence>